<organism evidence="2 3">
    <name type="scientific">Calycomorphotria hydatis</name>
    <dbReference type="NCBI Taxonomy" id="2528027"/>
    <lineage>
        <taxon>Bacteria</taxon>
        <taxon>Pseudomonadati</taxon>
        <taxon>Planctomycetota</taxon>
        <taxon>Planctomycetia</taxon>
        <taxon>Planctomycetales</taxon>
        <taxon>Planctomycetaceae</taxon>
        <taxon>Calycomorphotria</taxon>
    </lineage>
</organism>
<evidence type="ECO:0000313" key="3">
    <source>
        <dbReference type="Proteomes" id="UP000319976"/>
    </source>
</evidence>
<protein>
    <submittedName>
        <fullName evidence="2">ParB-like nuclease domain protein</fullName>
    </submittedName>
</protein>
<dbReference type="InterPro" id="IPR036086">
    <property type="entry name" value="ParB/Sulfiredoxin_sf"/>
</dbReference>
<dbReference type="SUPFAM" id="SSF110849">
    <property type="entry name" value="ParB/Sulfiredoxin"/>
    <property type="match status" value="1"/>
</dbReference>
<evidence type="ECO:0000313" key="2">
    <source>
        <dbReference type="EMBL" id="QDT67056.1"/>
    </source>
</evidence>
<gene>
    <name evidence="2" type="ORF">V22_43280</name>
</gene>
<name>A0A517TFA3_9PLAN</name>
<dbReference type="EMBL" id="CP036316">
    <property type="protein sequence ID" value="QDT67056.1"/>
    <property type="molecule type" value="Genomic_DNA"/>
</dbReference>
<dbReference type="InterPro" id="IPR003115">
    <property type="entry name" value="ParB_N"/>
</dbReference>
<dbReference type="Gene3D" id="3.90.1530.10">
    <property type="entry name" value="Conserved hypothetical protein from pyrococcus furiosus pfu- 392566-001, ParB domain"/>
    <property type="match status" value="1"/>
</dbReference>
<evidence type="ECO:0000259" key="1">
    <source>
        <dbReference type="SMART" id="SM00470"/>
    </source>
</evidence>
<dbReference type="AlphaFoldDB" id="A0A517TFA3"/>
<dbReference type="SMART" id="SM00470">
    <property type="entry name" value="ParB"/>
    <property type="match status" value="1"/>
</dbReference>
<dbReference type="CDD" id="cd16401">
    <property type="entry name" value="ParB_N_like_MT"/>
    <property type="match status" value="1"/>
</dbReference>
<dbReference type="Pfam" id="PF02195">
    <property type="entry name" value="ParB_N"/>
    <property type="match status" value="1"/>
</dbReference>
<sequence length="190" mass="21257">MNIENLNINDLKPAPYNPRVDLEPGDPRFERLVRSLTEFDLVQPLVWNRVTGHLVGGHQRLAILKHHGMKEVPCVVVEMSLEREKALNIALNNAQVGGDWELDKLAALLNELEQLPDFDASLTGFSSDDLKDLLFVPAEEGAADSEEPHSDNAVRVELVINEELWPEVRVEIDQLIAANHLEAHVRIPGS</sequence>
<dbReference type="RefSeq" id="WP_145266695.1">
    <property type="nucleotide sequence ID" value="NZ_CP036316.1"/>
</dbReference>
<keyword evidence="3" id="KW-1185">Reference proteome</keyword>
<dbReference type="Proteomes" id="UP000319976">
    <property type="component" value="Chromosome"/>
</dbReference>
<dbReference type="KEGG" id="chya:V22_43280"/>
<accession>A0A517TFA3</accession>
<reference evidence="2 3" key="1">
    <citation type="submission" date="2019-02" db="EMBL/GenBank/DDBJ databases">
        <title>Deep-cultivation of Planctomycetes and their phenomic and genomic characterization uncovers novel biology.</title>
        <authorList>
            <person name="Wiegand S."/>
            <person name="Jogler M."/>
            <person name="Boedeker C."/>
            <person name="Pinto D."/>
            <person name="Vollmers J."/>
            <person name="Rivas-Marin E."/>
            <person name="Kohn T."/>
            <person name="Peeters S.H."/>
            <person name="Heuer A."/>
            <person name="Rast P."/>
            <person name="Oberbeckmann S."/>
            <person name="Bunk B."/>
            <person name="Jeske O."/>
            <person name="Meyerdierks A."/>
            <person name="Storesund J.E."/>
            <person name="Kallscheuer N."/>
            <person name="Luecker S."/>
            <person name="Lage O.M."/>
            <person name="Pohl T."/>
            <person name="Merkel B.J."/>
            <person name="Hornburger P."/>
            <person name="Mueller R.-W."/>
            <person name="Bruemmer F."/>
            <person name="Labrenz M."/>
            <person name="Spormann A.M."/>
            <person name="Op den Camp H."/>
            <person name="Overmann J."/>
            <person name="Amann R."/>
            <person name="Jetten M.S.M."/>
            <person name="Mascher T."/>
            <person name="Medema M.H."/>
            <person name="Devos D.P."/>
            <person name="Kaster A.-K."/>
            <person name="Ovreas L."/>
            <person name="Rohde M."/>
            <person name="Galperin M.Y."/>
            <person name="Jogler C."/>
        </authorList>
    </citation>
    <scope>NUCLEOTIDE SEQUENCE [LARGE SCALE GENOMIC DNA]</scope>
    <source>
        <strain evidence="2 3">V22</strain>
    </source>
</reference>
<dbReference type="OrthoDB" id="9800801at2"/>
<feature type="domain" description="ParB-like N-terminal" evidence="1">
    <location>
        <begin position="4"/>
        <end position="93"/>
    </location>
</feature>
<proteinExistence type="predicted"/>